<dbReference type="InterPro" id="IPR046960">
    <property type="entry name" value="PPR_At4g14850-like_plant"/>
</dbReference>
<dbReference type="PANTHER" id="PTHR47926">
    <property type="entry name" value="PENTATRICOPEPTIDE REPEAT-CONTAINING PROTEIN"/>
    <property type="match status" value="1"/>
</dbReference>
<protein>
    <submittedName>
        <fullName evidence="2">Pentatricopeptide repeat-containing protein</fullName>
    </submittedName>
</protein>
<dbReference type="InterPro" id="IPR011990">
    <property type="entry name" value="TPR-like_helical_dom_sf"/>
</dbReference>
<name>A0ABR2MGM9_9ASPA</name>
<dbReference type="EMBL" id="JBBWWR010000008">
    <property type="protein sequence ID" value="KAK8962749.1"/>
    <property type="molecule type" value="Genomic_DNA"/>
</dbReference>
<dbReference type="InterPro" id="IPR002885">
    <property type="entry name" value="PPR_rpt"/>
</dbReference>
<comment type="caution">
    <text evidence="2">The sequence shown here is derived from an EMBL/GenBank/DDBJ whole genome shotgun (WGS) entry which is preliminary data.</text>
</comment>
<keyword evidence="1" id="KW-0677">Repeat</keyword>
<dbReference type="Proteomes" id="UP001412067">
    <property type="component" value="Unassembled WGS sequence"/>
</dbReference>
<reference evidence="2 3" key="1">
    <citation type="journal article" date="2022" name="Nat. Plants">
        <title>Genomes of leafy and leafless Platanthera orchids illuminate the evolution of mycoheterotrophy.</title>
        <authorList>
            <person name="Li M.H."/>
            <person name="Liu K.W."/>
            <person name="Li Z."/>
            <person name="Lu H.C."/>
            <person name="Ye Q.L."/>
            <person name="Zhang D."/>
            <person name="Wang J.Y."/>
            <person name="Li Y.F."/>
            <person name="Zhong Z.M."/>
            <person name="Liu X."/>
            <person name="Yu X."/>
            <person name="Liu D.K."/>
            <person name="Tu X.D."/>
            <person name="Liu B."/>
            <person name="Hao Y."/>
            <person name="Liao X.Y."/>
            <person name="Jiang Y.T."/>
            <person name="Sun W.H."/>
            <person name="Chen J."/>
            <person name="Chen Y.Q."/>
            <person name="Ai Y."/>
            <person name="Zhai J.W."/>
            <person name="Wu S.S."/>
            <person name="Zhou Z."/>
            <person name="Hsiao Y.Y."/>
            <person name="Wu W.L."/>
            <person name="Chen Y.Y."/>
            <person name="Lin Y.F."/>
            <person name="Hsu J.L."/>
            <person name="Li C.Y."/>
            <person name="Wang Z.W."/>
            <person name="Zhao X."/>
            <person name="Zhong W.Y."/>
            <person name="Ma X.K."/>
            <person name="Ma L."/>
            <person name="Huang J."/>
            <person name="Chen G.Z."/>
            <person name="Huang M.Z."/>
            <person name="Huang L."/>
            <person name="Peng D.H."/>
            <person name="Luo Y.B."/>
            <person name="Zou S.Q."/>
            <person name="Chen S.P."/>
            <person name="Lan S."/>
            <person name="Tsai W.C."/>
            <person name="Van de Peer Y."/>
            <person name="Liu Z.J."/>
        </authorList>
    </citation>
    <scope>NUCLEOTIDE SEQUENCE [LARGE SCALE GENOMIC DNA]</scope>
    <source>
        <strain evidence="2">Lor288</strain>
    </source>
</reference>
<evidence type="ECO:0000313" key="2">
    <source>
        <dbReference type="EMBL" id="KAK8962749.1"/>
    </source>
</evidence>
<proteinExistence type="predicted"/>
<organism evidence="2 3">
    <name type="scientific">Platanthera guangdongensis</name>
    <dbReference type="NCBI Taxonomy" id="2320717"/>
    <lineage>
        <taxon>Eukaryota</taxon>
        <taxon>Viridiplantae</taxon>
        <taxon>Streptophyta</taxon>
        <taxon>Embryophyta</taxon>
        <taxon>Tracheophyta</taxon>
        <taxon>Spermatophyta</taxon>
        <taxon>Magnoliopsida</taxon>
        <taxon>Liliopsida</taxon>
        <taxon>Asparagales</taxon>
        <taxon>Orchidaceae</taxon>
        <taxon>Orchidoideae</taxon>
        <taxon>Orchideae</taxon>
        <taxon>Orchidinae</taxon>
        <taxon>Platanthera</taxon>
    </lineage>
</organism>
<evidence type="ECO:0000256" key="1">
    <source>
        <dbReference type="ARBA" id="ARBA00022737"/>
    </source>
</evidence>
<keyword evidence="3" id="KW-1185">Reference proteome</keyword>
<gene>
    <name evidence="2" type="primary">PCMP-H35</name>
    <name evidence="2" type="ORF">KSP40_PGU000929</name>
</gene>
<dbReference type="Pfam" id="PF01535">
    <property type="entry name" value="PPR"/>
    <property type="match status" value="3"/>
</dbReference>
<sequence length="177" mass="20119">MFSLGTQIHAMIMKSKHSFDTVVCNSLISMYGSCSIESVGYADKVLYSTPVKNTITWNSIISIHSQKGDIVSSFNFFSRMQEGEFWRLQTERVYIRAMVSAFARYGLFDTGREVFLELDHRNSVSVNGLMLGLIKQNCGQEAMEVFREVGNLVSQDCDSSKCNGGIRWLRGREEKRE</sequence>
<evidence type="ECO:0000313" key="3">
    <source>
        <dbReference type="Proteomes" id="UP001412067"/>
    </source>
</evidence>
<accession>A0ABR2MGM9</accession>
<dbReference type="Gene3D" id="1.25.40.10">
    <property type="entry name" value="Tetratricopeptide repeat domain"/>
    <property type="match status" value="2"/>
</dbReference>